<dbReference type="PANTHER" id="PTHR24348">
    <property type="entry name" value="SERINE/THREONINE-PROTEIN KINASE UNC-51-RELATED"/>
    <property type="match status" value="1"/>
</dbReference>
<dbReference type="CDD" id="cd14121">
    <property type="entry name" value="STKc_ULK3"/>
    <property type="match status" value="1"/>
</dbReference>
<dbReference type="GO" id="GO:0010506">
    <property type="term" value="P:regulation of autophagy"/>
    <property type="evidence" value="ECO:0007669"/>
    <property type="project" value="InterPro"/>
</dbReference>
<keyword evidence="8 15" id="KW-0547">Nucleotide-binding</keyword>
<evidence type="ECO:0000256" key="14">
    <source>
        <dbReference type="ARBA" id="ARBA00048679"/>
    </source>
</evidence>
<dbReference type="SMART" id="SM00745">
    <property type="entry name" value="MIT"/>
    <property type="match status" value="2"/>
</dbReference>
<dbReference type="Pfam" id="PF04212">
    <property type="entry name" value="MIT"/>
    <property type="match status" value="2"/>
</dbReference>
<keyword evidence="10 15" id="KW-0067">ATP-binding</keyword>
<evidence type="ECO:0000256" key="6">
    <source>
        <dbReference type="ARBA" id="ARBA00022679"/>
    </source>
</evidence>
<evidence type="ECO:0000256" key="7">
    <source>
        <dbReference type="ARBA" id="ARBA00022737"/>
    </source>
</evidence>
<dbReference type="FunFam" id="1.10.510.10:FF:000571">
    <property type="entry name" value="Maternal embryonic leucine zipper kinase"/>
    <property type="match status" value="1"/>
</dbReference>
<evidence type="ECO:0000256" key="3">
    <source>
        <dbReference type="ARBA" id="ARBA00021644"/>
    </source>
</evidence>
<dbReference type="GO" id="GO:0061709">
    <property type="term" value="P:reticulophagy"/>
    <property type="evidence" value="ECO:0007669"/>
    <property type="project" value="TreeGrafter"/>
</dbReference>
<evidence type="ECO:0000256" key="16">
    <source>
        <dbReference type="RuleBase" id="RU000304"/>
    </source>
</evidence>
<dbReference type="GO" id="GO:0000422">
    <property type="term" value="P:autophagy of mitochondrion"/>
    <property type="evidence" value="ECO:0007669"/>
    <property type="project" value="TreeGrafter"/>
</dbReference>
<keyword evidence="5 16" id="KW-0723">Serine/threonine-protein kinase</keyword>
<dbReference type="eggNOG" id="KOG0595">
    <property type="taxonomic scope" value="Eukaryota"/>
</dbReference>
<comment type="subcellular location">
    <subcellularLocation>
        <location evidence="1">Cytoplasm</location>
    </subcellularLocation>
</comment>
<evidence type="ECO:0000256" key="8">
    <source>
        <dbReference type="ARBA" id="ARBA00022741"/>
    </source>
</evidence>
<dbReference type="OMA" id="TQAVEHD"/>
<dbReference type="EC" id="2.7.11.1" evidence="2"/>
<dbReference type="SMART" id="SM00220">
    <property type="entry name" value="S_TKc"/>
    <property type="match status" value="1"/>
</dbReference>
<evidence type="ECO:0000256" key="10">
    <source>
        <dbReference type="ARBA" id="ARBA00022840"/>
    </source>
</evidence>
<name>H2Y8Q1_CIOSA</name>
<evidence type="ECO:0000256" key="1">
    <source>
        <dbReference type="ARBA" id="ARBA00004496"/>
    </source>
</evidence>
<evidence type="ECO:0000313" key="18">
    <source>
        <dbReference type="Ensembl" id="ENSCSAVP00000001699.1"/>
    </source>
</evidence>
<dbReference type="Ensembl" id="ENSCSAVT00000001727.1">
    <property type="protein sequence ID" value="ENSCSAVP00000001699.1"/>
    <property type="gene ID" value="ENSCSAVG00000000980.1"/>
</dbReference>
<dbReference type="AlphaFoldDB" id="H2Y8Q1"/>
<organism evidence="18 19">
    <name type="scientific">Ciona savignyi</name>
    <name type="common">Pacific transparent sea squirt</name>
    <dbReference type="NCBI Taxonomy" id="51511"/>
    <lineage>
        <taxon>Eukaryota</taxon>
        <taxon>Metazoa</taxon>
        <taxon>Chordata</taxon>
        <taxon>Tunicata</taxon>
        <taxon>Ascidiacea</taxon>
        <taxon>Phlebobranchia</taxon>
        <taxon>Cionidae</taxon>
        <taxon>Ciona</taxon>
    </lineage>
</organism>
<evidence type="ECO:0000256" key="5">
    <source>
        <dbReference type="ARBA" id="ARBA00022527"/>
    </source>
</evidence>
<keyword evidence="7" id="KW-0677">Repeat</keyword>
<dbReference type="PROSITE" id="PS50011">
    <property type="entry name" value="PROTEIN_KINASE_DOM"/>
    <property type="match status" value="1"/>
</dbReference>
<dbReference type="FunCoup" id="H2Y8Q1">
    <property type="interactions" value="96"/>
</dbReference>
<dbReference type="Proteomes" id="UP000007875">
    <property type="component" value="Unassembled WGS sequence"/>
</dbReference>
<evidence type="ECO:0000256" key="15">
    <source>
        <dbReference type="PROSITE-ProRule" id="PRU10141"/>
    </source>
</evidence>
<dbReference type="InterPro" id="IPR008271">
    <property type="entry name" value="Ser/Thr_kinase_AS"/>
</dbReference>
<evidence type="ECO:0000256" key="13">
    <source>
        <dbReference type="ARBA" id="ARBA00047899"/>
    </source>
</evidence>
<dbReference type="GO" id="GO:0004674">
    <property type="term" value="F:protein serine/threonine kinase activity"/>
    <property type="evidence" value="ECO:0007669"/>
    <property type="project" value="UniProtKB-KW"/>
</dbReference>
<dbReference type="GO" id="GO:0005524">
    <property type="term" value="F:ATP binding"/>
    <property type="evidence" value="ECO:0007669"/>
    <property type="project" value="UniProtKB-UniRule"/>
</dbReference>
<evidence type="ECO:0000313" key="19">
    <source>
        <dbReference type="Proteomes" id="UP000007875"/>
    </source>
</evidence>
<reference evidence="19" key="1">
    <citation type="submission" date="2003-08" db="EMBL/GenBank/DDBJ databases">
        <authorList>
            <person name="Birren B."/>
            <person name="Nusbaum C."/>
            <person name="Abebe A."/>
            <person name="Abouelleil A."/>
            <person name="Adekoya E."/>
            <person name="Ait-zahra M."/>
            <person name="Allen N."/>
            <person name="Allen T."/>
            <person name="An P."/>
            <person name="Anderson M."/>
            <person name="Anderson S."/>
            <person name="Arachchi H."/>
            <person name="Armbruster J."/>
            <person name="Bachantsang P."/>
            <person name="Baldwin J."/>
            <person name="Barry A."/>
            <person name="Bayul T."/>
            <person name="Blitshsteyn B."/>
            <person name="Bloom T."/>
            <person name="Blye J."/>
            <person name="Boguslavskiy L."/>
            <person name="Borowsky M."/>
            <person name="Boukhgalter B."/>
            <person name="Brunache A."/>
            <person name="Butler J."/>
            <person name="Calixte N."/>
            <person name="Calvo S."/>
            <person name="Camarata J."/>
            <person name="Campo K."/>
            <person name="Chang J."/>
            <person name="Cheshatsang Y."/>
            <person name="Citroen M."/>
            <person name="Collymore A."/>
            <person name="Considine T."/>
            <person name="Cook A."/>
            <person name="Cooke P."/>
            <person name="Corum B."/>
            <person name="Cuomo C."/>
            <person name="David R."/>
            <person name="Dawoe T."/>
            <person name="Degray S."/>
            <person name="Dodge S."/>
            <person name="Dooley K."/>
            <person name="Dorje P."/>
            <person name="Dorjee K."/>
            <person name="Dorris L."/>
            <person name="Duffey N."/>
            <person name="Dupes A."/>
            <person name="Elkins T."/>
            <person name="Engels R."/>
            <person name="Erickson J."/>
            <person name="Farina A."/>
            <person name="Faro S."/>
            <person name="Ferreira P."/>
            <person name="Fischer H."/>
            <person name="Fitzgerald M."/>
            <person name="Foley K."/>
            <person name="Gage D."/>
            <person name="Galagan J."/>
            <person name="Gearin G."/>
            <person name="Gnerre S."/>
            <person name="Gnirke A."/>
            <person name="Goyette A."/>
            <person name="Graham J."/>
            <person name="Grandbois E."/>
            <person name="Gyaltsen K."/>
            <person name="Hafez N."/>
            <person name="Hagopian D."/>
            <person name="Hagos B."/>
            <person name="Hall J."/>
            <person name="Hatcher B."/>
            <person name="Heller A."/>
            <person name="Higgins H."/>
            <person name="Honan T."/>
            <person name="Horn A."/>
            <person name="Houde N."/>
            <person name="Hughes L."/>
            <person name="Hulme W."/>
            <person name="Husby E."/>
            <person name="Iliev I."/>
            <person name="Jaffe D."/>
            <person name="Jones C."/>
            <person name="Kamal M."/>
            <person name="Kamat A."/>
            <person name="Kamvysselis M."/>
            <person name="Karlsson E."/>
            <person name="Kells C."/>
            <person name="Kieu A."/>
            <person name="Kisner P."/>
            <person name="Kodira C."/>
            <person name="Kulbokas E."/>
            <person name="Labutti K."/>
            <person name="Lama D."/>
            <person name="Landers T."/>
            <person name="Leger J."/>
            <person name="Levine S."/>
            <person name="Lewis D."/>
            <person name="Lewis T."/>
            <person name="Lindblad-toh K."/>
            <person name="Liu X."/>
            <person name="Lokyitsang T."/>
            <person name="Lokyitsang Y."/>
            <person name="Lucien O."/>
            <person name="Lui A."/>
            <person name="Ma L.J."/>
            <person name="Mabbitt R."/>
            <person name="Macdonald J."/>
            <person name="Maclean C."/>
            <person name="Major J."/>
            <person name="Manning J."/>
            <person name="Marabella R."/>
            <person name="Maru K."/>
            <person name="Matthews C."/>
            <person name="Mauceli E."/>
            <person name="Mccarthy M."/>
            <person name="Mcdonough S."/>
            <person name="Mcghee T."/>
            <person name="Meldrim J."/>
            <person name="Meneus L."/>
            <person name="Mesirov J."/>
            <person name="Mihalev A."/>
            <person name="Mihova T."/>
            <person name="Mikkelsen T."/>
            <person name="Mlenga V."/>
            <person name="Moru K."/>
            <person name="Mozes J."/>
            <person name="Mulrain L."/>
            <person name="Munson G."/>
            <person name="Naylor J."/>
            <person name="Newes C."/>
            <person name="Nguyen C."/>
            <person name="Nguyen N."/>
            <person name="Nguyen T."/>
            <person name="Nicol R."/>
            <person name="Nielsen C."/>
            <person name="Nizzari M."/>
            <person name="Norbu C."/>
            <person name="Norbu N."/>
            <person name="O'donnell P."/>
            <person name="Okoawo O."/>
            <person name="O'leary S."/>
            <person name="Omotosho B."/>
            <person name="O'neill K."/>
            <person name="Osman S."/>
            <person name="Parker S."/>
            <person name="Perrin D."/>
            <person name="Phunkhang P."/>
            <person name="Piqani B."/>
            <person name="Purcell S."/>
            <person name="Rachupka T."/>
            <person name="Ramasamy U."/>
            <person name="Rameau R."/>
            <person name="Ray V."/>
            <person name="Raymond C."/>
            <person name="Retta R."/>
            <person name="Richardson S."/>
            <person name="Rise C."/>
            <person name="Rodriguez J."/>
            <person name="Rogers J."/>
            <person name="Rogov P."/>
            <person name="Rutman M."/>
            <person name="Schupbach R."/>
            <person name="Seaman C."/>
            <person name="Settipalli S."/>
            <person name="Sharpe T."/>
            <person name="Sheridan J."/>
            <person name="Sherpa N."/>
            <person name="Shi J."/>
            <person name="Smirnov S."/>
            <person name="Smith C."/>
            <person name="Sougnez C."/>
            <person name="Spencer B."/>
            <person name="Stalker J."/>
            <person name="Stange-thomann N."/>
            <person name="Stavropoulos S."/>
            <person name="Stetson K."/>
            <person name="Stone C."/>
            <person name="Stone S."/>
            <person name="Stubbs M."/>
            <person name="Talamas J."/>
            <person name="Tchuinga P."/>
            <person name="Tenzing P."/>
            <person name="Tesfaye S."/>
            <person name="Theodore J."/>
            <person name="Thoulutsang Y."/>
            <person name="Topham K."/>
            <person name="Towey S."/>
            <person name="Tsamla T."/>
            <person name="Tsomo N."/>
            <person name="Vallee D."/>
            <person name="Vassiliev H."/>
            <person name="Venkataraman V."/>
            <person name="Vinson J."/>
            <person name="Vo A."/>
            <person name="Wade C."/>
            <person name="Wang S."/>
            <person name="Wangchuk T."/>
            <person name="Wangdi T."/>
            <person name="Whittaker C."/>
            <person name="Wilkinson J."/>
            <person name="Wu Y."/>
            <person name="Wyman D."/>
            <person name="Yadav S."/>
            <person name="Yang S."/>
            <person name="Yang X."/>
            <person name="Yeager S."/>
            <person name="Yee E."/>
            <person name="Young G."/>
            <person name="Zainoun J."/>
            <person name="Zembeck L."/>
            <person name="Zimmer A."/>
            <person name="Zody M."/>
            <person name="Lander E."/>
        </authorList>
    </citation>
    <scope>NUCLEOTIDE SEQUENCE [LARGE SCALE GENOMIC DNA]</scope>
</reference>
<keyword evidence="4" id="KW-0963">Cytoplasm</keyword>
<dbReference type="FunFam" id="3.30.200.20:FF:000042">
    <property type="entry name" value="Aurora kinase A"/>
    <property type="match status" value="1"/>
</dbReference>
<evidence type="ECO:0000256" key="12">
    <source>
        <dbReference type="ARBA" id="ARBA00032242"/>
    </source>
</evidence>
<dbReference type="GO" id="GO:0005829">
    <property type="term" value="C:cytosol"/>
    <property type="evidence" value="ECO:0007669"/>
    <property type="project" value="TreeGrafter"/>
</dbReference>
<dbReference type="GeneTree" id="ENSGT00940000157689"/>
<dbReference type="InterPro" id="IPR045269">
    <property type="entry name" value="Atg1-like"/>
</dbReference>
<keyword evidence="6" id="KW-0808">Transferase</keyword>
<dbReference type="SUPFAM" id="SSF56112">
    <property type="entry name" value="Protein kinase-like (PK-like)"/>
    <property type="match status" value="1"/>
</dbReference>
<dbReference type="InterPro" id="IPR036181">
    <property type="entry name" value="MIT_dom_sf"/>
</dbReference>
<dbReference type="GO" id="GO:0000045">
    <property type="term" value="P:autophagosome assembly"/>
    <property type="evidence" value="ECO:0007669"/>
    <property type="project" value="TreeGrafter"/>
</dbReference>
<accession>H2Y8Q1</accession>
<dbReference type="GO" id="GO:0034727">
    <property type="term" value="P:piecemeal microautophagy of the nucleus"/>
    <property type="evidence" value="ECO:0007669"/>
    <property type="project" value="TreeGrafter"/>
</dbReference>
<dbReference type="InParanoid" id="H2Y8Q1"/>
<dbReference type="InterPro" id="IPR000719">
    <property type="entry name" value="Prot_kinase_dom"/>
</dbReference>
<evidence type="ECO:0000256" key="4">
    <source>
        <dbReference type="ARBA" id="ARBA00022490"/>
    </source>
</evidence>
<dbReference type="InterPro" id="IPR007330">
    <property type="entry name" value="MIT_dom"/>
</dbReference>
<dbReference type="SUPFAM" id="SSF116846">
    <property type="entry name" value="MIT domain"/>
    <property type="match status" value="2"/>
</dbReference>
<keyword evidence="9" id="KW-0418">Kinase</keyword>
<evidence type="ECO:0000256" key="9">
    <source>
        <dbReference type="ARBA" id="ARBA00022777"/>
    </source>
</evidence>
<dbReference type="Gene3D" id="3.30.200.20">
    <property type="entry name" value="Phosphorylase Kinase, domain 1"/>
    <property type="match status" value="1"/>
</dbReference>
<sequence>KRQQSFVAPKLKDFVFTEKLGRGTYATVYKAYRKSSEHRQVIAVKCILKSNLNRTSIENLLVEIEILKQIKHEHVVELLDFQWDQHYIYLIMEFCGGGDLCGFIQARRMLPEHTVRRFLQQIASAVKTLHEHNISHMDLKPQNILLTSHSQPVLKIADFGFAQHFEAIDDFSLRGSPLYMAPEMMLRKSYGPKVDLWSIGVILYESLFGEAPFASSTLEDLEIKIQSKEPVIIPGLPKTSDECKDLLRGLLQRDPDTRISFDDFFNHSFVDLEHKPSQECLPRATEIVKTAVEADKNGDISAAAKLYSEAVAYFVPAIYYEVDERKKAVLRSRVSEYCNRAEQLKLLSKPALTPNDSLEQLRLLSRDNDIITNAISQIFEARNFEKNENFKKALEIYTEAIGTLIPVLGSERSIRRKELLHFQVQQLLSRAEAIRNYVSVQEIEIQTPTVHEEISKPTKCSVS</sequence>
<reference evidence="18" key="3">
    <citation type="submission" date="2025-09" db="UniProtKB">
        <authorList>
            <consortium name="Ensembl"/>
        </authorList>
    </citation>
    <scope>IDENTIFICATION</scope>
</reference>
<proteinExistence type="inferred from homology"/>
<dbReference type="Gene3D" id="1.20.58.80">
    <property type="entry name" value="Phosphotransferase system, lactose/cellobiose-type IIA subunit"/>
    <property type="match status" value="2"/>
</dbReference>
<dbReference type="PROSITE" id="PS00107">
    <property type="entry name" value="PROTEIN_KINASE_ATP"/>
    <property type="match status" value="1"/>
</dbReference>
<dbReference type="Gene3D" id="1.10.510.10">
    <property type="entry name" value="Transferase(Phosphotransferase) domain 1"/>
    <property type="match status" value="1"/>
</dbReference>
<dbReference type="InterPro" id="IPR017441">
    <property type="entry name" value="Protein_kinase_ATP_BS"/>
</dbReference>
<feature type="binding site" evidence="15">
    <location>
        <position position="49"/>
    </location>
    <ligand>
        <name>ATP</name>
        <dbReference type="ChEBI" id="CHEBI:30616"/>
    </ligand>
</feature>
<dbReference type="GO" id="GO:0042594">
    <property type="term" value="P:response to starvation"/>
    <property type="evidence" value="ECO:0007669"/>
    <property type="project" value="TreeGrafter"/>
</dbReference>
<feature type="domain" description="Protein kinase" evidence="17">
    <location>
        <begin position="14"/>
        <end position="270"/>
    </location>
</feature>
<evidence type="ECO:0000259" key="17">
    <source>
        <dbReference type="PROSITE" id="PS50011"/>
    </source>
</evidence>
<comment type="catalytic activity">
    <reaction evidence="13">
        <text>L-threonyl-[protein] + ATP = O-phospho-L-threonyl-[protein] + ADP + H(+)</text>
        <dbReference type="Rhea" id="RHEA:46608"/>
        <dbReference type="Rhea" id="RHEA-COMP:11060"/>
        <dbReference type="Rhea" id="RHEA-COMP:11605"/>
        <dbReference type="ChEBI" id="CHEBI:15378"/>
        <dbReference type="ChEBI" id="CHEBI:30013"/>
        <dbReference type="ChEBI" id="CHEBI:30616"/>
        <dbReference type="ChEBI" id="CHEBI:61977"/>
        <dbReference type="ChEBI" id="CHEBI:456216"/>
        <dbReference type="EC" id="2.7.11.1"/>
    </reaction>
</comment>
<dbReference type="PROSITE" id="PS00108">
    <property type="entry name" value="PROTEIN_KINASE_ST"/>
    <property type="match status" value="1"/>
</dbReference>
<evidence type="ECO:0000256" key="2">
    <source>
        <dbReference type="ARBA" id="ARBA00012513"/>
    </source>
</evidence>
<keyword evidence="19" id="KW-1185">Reference proteome</keyword>
<dbReference type="PANTHER" id="PTHR24348:SF65">
    <property type="entry name" value="SERINE_THREONINE-PROTEIN KINASE ULK3"/>
    <property type="match status" value="1"/>
</dbReference>
<dbReference type="STRING" id="51511.ENSCSAVP00000001699"/>
<dbReference type="GO" id="GO:0034045">
    <property type="term" value="C:phagophore assembly site membrane"/>
    <property type="evidence" value="ECO:0007669"/>
    <property type="project" value="TreeGrafter"/>
</dbReference>
<dbReference type="HOGENOM" id="CLU_000288_63_58_1"/>
<comment type="similarity">
    <text evidence="16">Belongs to the protein kinase superfamily.</text>
</comment>
<keyword evidence="11" id="KW-0072">Autophagy</keyword>
<comment type="catalytic activity">
    <reaction evidence="14">
        <text>L-seryl-[protein] + ATP = O-phospho-L-seryl-[protein] + ADP + H(+)</text>
        <dbReference type="Rhea" id="RHEA:17989"/>
        <dbReference type="Rhea" id="RHEA-COMP:9863"/>
        <dbReference type="Rhea" id="RHEA-COMP:11604"/>
        <dbReference type="ChEBI" id="CHEBI:15378"/>
        <dbReference type="ChEBI" id="CHEBI:29999"/>
        <dbReference type="ChEBI" id="CHEBI:30616"/>
        <dbReference type="ChEBI" id="CHEBI:83421"/>
        <dbReference type="ChEBI" id="CHEBI:456216"/>
        <dbReference type="EC" id="2.7.11.1"/>
    </reaction>
</comment>
<evidence type="ECO:0000256" key="11">
    <source>
        <dbReference type="ARBA" id="ARBA00023006"/>
    </source>
</evidence>
<dbReference type="GO" id="GO:0005776">
    <property type="term" value="C:autophagosome"/>
    <property type="evidence" value="ECO:0007669"/>
    <property type="project" value="TreeGrafter"/>
</dbReference>
<dbReference type="InterPro" id="IPR011009">
    <property type="entry name" value="Kinase-like_dom_sf"/>
</dbReference>
<protein>
    <recommendedName>
        <fullName evidence="3">Serine/threonine-protein kinase ULK3</fullName>
        <ecNumber evidence="2">2.7.11.1</ecNumber>
    </recommendedName>
    <alternativeName>
        <fullName evidence="12">Unc-51-like kinase 3</fullName>
    </alternativeName>
</protein>
<reference evidence="18" key="2">
    <citation type="submission" date="2025-08" db="UniProtKB">
        <authorList>
            <consortium name="Ensembl"/>
        </authorList>
    </citation>
    <scope>IDENTIFICATION</scope>
</reference>
<dbReference type="Pfam" id="PF00069">
    <property type="entry name" value="Pkinase"/>
    <property type="match status" value="1"/>
</dbReference>